<evidence type="ECO:0000313" key="4">
    <source>
        <dbReference type="Proteomes" id="UP000256540"/>
    </source>
</evidence>
<keyword evidence="1" id="KW-1133">Transmembrane helix</keyword>
<organism evidence="3 4">
    <name type="scientific">Pectobacterium aquaticum</name>
    <dbReference type="NCBI Taxonomy" id="2204145"/>
    <lineage>
        <taxon>Bacteria</taxon>
        <taxon>Pseudomonadati</taxon>
        <taxon>Pseudomonadota</taxon>
        <taxon>Gammaproteobacteria</taxon>
        <taxon>Enterobacterales</taxon>
        <taxon>Pectobacteriaceae</taxon>
        <taxon>Pectobacterium</taxon>
    </lineage>
</organism>
<keyword evidence="1" id="KW-0472">Membrane</keyword>
<dbReference type="EMBL" id="QHJW02000005">
    <property type="protein sequence ID" value="RRO11473.1"/>
    <property type="molecule type" value="Genomic_DNA"/>
</dbReference>
<evidence type="ECO:0000313" key="5">
    <source>
        <dbReference type="Proteomes" id="UP000256817"/>
    </source>
</evidence>
<sequence>MNIDIFSDCMFIRGAFKFFAHQLNTDMHIVFLMLVYIYWLEGETTAAIAIIMKTAQISGNIDCRHYKLCDDVEIKNHTF</sequence>
<dbReference type="AlphaFoldDB" id="A0AA93AKE7"/>
<protein>
    <submittedName>
        <fullName evidence="3">Uncharacterized protein</fullName>
    </submittedName>
</protein>
<evidence type="ECO:0000256" key="1">
    <source>
        <dbReference type="SAM" id="Phobius"/>
    </source>
</evidence>
<evidence type="ECO:0000313" key="3">
    <source>
        <dbReference type="EMBL" id="RRO17387.1"/>
    </source>
</evidence>
<reference evidence="4 5" key="1">
    <citation type="submission" date="2018-11" db="EMBL/GenBank/DDBJ databases">
        <title>Draft genome sequences of proposed Pectobacterium aquaticum sp. nov. isolated in France from fresh water.</title>
        <authorList>
            <person name="Pedron J."/>
            <person name="Barny M.A."/>
        </authorList>
    </citation>
    <scope>NUCLEOTIDE SEQUENCE [LARGE SCALE GENOMIC DNA]</scope>
    <source>
        <strain evidence="3 4">A127-S21-F16</strain>
        <strain evidence="2 5">A35-S23-M15</strain>
    </source>
</reference>
<name>A0AA93AKE7_9GAMM</name>
<accession>A0AA93AKE7</accession>
<dbReference type="RefSeq" id="WP_116165044.1">
    <property type="nucleotide sequence ID" value="NZ_CP086253.1"/>
</dbReference>
<dbReference type="Proteomes" id="UP000256817">
    <property type="component" value="Unassembled WGS sequence"/>
</dbReference>
<proteinExistence type="predicted"/>
<keyword evidence="1" id="KW-0812">Transmembrane</keyword>
<feature type="transmembrane region" description="Helical" evidence="1">
    <location>
        <begin position="29"/>
        <end position="51"/>
    </location>
</feature>
<gene>
    <name evidence="3" type="ORF">DMB84_014585</name>
    <name evidence="2" type="ORF">DMB85_003025</name>
</gene>
<evidence type="ECO:0000313" key="2">
    <source>
        <dbReference type="EMBL" id="RRO11473.1"/>
    </source>
</evidence>
<comment type="caution">
    <text evidence="3">The sequence shown here is derived from an EMBL/GenBank/DDBJ whole genome shotgun (WGS) entry which is preliminary data.</text>
</comment>
<dbReference type="Proteomes" id="UP000256540">
    <property type="component" value="Unassembled WGS sequence"/>
</dbReference>
<keyword evidence="5" id="KW-1185">Reference proteome</keyword>
<dbReference type="EMBL" id="QHJS02000042">
    <property type="protein sequence ID" value="RRO17387.1"/>
    <property type="molecule type" value="Genomic_DNA"/>
</dbReference>